<gene>
    <name evidence="1" type="ORF">RHMOL_Rhmol05G0157800</name>
</gene>
<keyword evidence="2" id="KW-1185">Reference proteome</keyword>
<comment type="caution">
    <text evidence="1">The sequence shown here is derived from an EMBL/GenBank/DDBJ whole genome shotgun (WGS) entry which is preliminary data.</text>
</comment>
<proteinExistence type="predicted"/>
<name>A0ACC0NRV2_RHOML</name>
<evidence type="ECO:0000313" key="1">
    <source>
        <dbReference type="EMBL" id="KAI8555218.1"/>
    </source>
</evidence>
<dbReference type="Proteomes" id="UP001062846">
    <property type="component" value="Chromosome 5"/>
</dbReference>
<organism evidence="1 2">
    <name type="scientific">Rhododendron molle</name>
    <name type="common">Chinese azalea</name>
    <name type="synonym">Azalea mollis</name>
    <dbReference type="NCBI Taxonomy" id="49168"/>
    <lineage>
        <taxon>Eukaryota</taxon>
        <taxon>Viridiplantae</taxon>
        <taxon>Streptophyta</taxon>
        <taxon>Embryophyta</taxon>
        <taxon>Tracheophyta</taxon>
        <taxon>Spermatophyta</taxon>
        <taxon>Magnoliopsida</taxon>
        <taxon>eudicotyledons</taxon>
        <taxon>Gunneridae</taxon>
        <taxon>Pentapetalae</taxon>
        <taxon>asterids</taxon>
        <taxon>Ericales</taxon>
        <taxon>Ericaceae</taxon>
        <taxon>Ericoideae</taxon>
        <taxon>Rhodoreae</taxon>
        <taxon>Rhododendron</taxon>
    </lineage>
</organism>
<accession>A0ACC0NRV2</accession>
<reference evidence="1" key="1">
    <citation type="submission" date="2022-02" db="EMBL/GenBank/DDBJ databases">
        <title>Plant Genome Project.</title>
        <authorList>
            <person name="Zhang R.-G."/>
        </authorList>
    </citation>
    <scope>NUCLEOTIDE SEQUENCE</scope>
    <source>
        <strain evidence="1">AT1</strain>
    </source>
</reference>
<evidence type="ECO:0000313" key="2">
    <source>
        <dbReference type="Proteomes" id="UP001062846"/>
    </source>
</evidence>
<protein>
    <submittedName>
        <fullName evidence="1">Uncharacterized protein</fullName>
    </submittedName>
</protein>
<dbReference type="EMBL" id="CM046392">
    <property type="protein sequence ID" value="KAI8555218.1"/>
    <property type="molecule type" value="Genomic_DNA"/>
</dbReference>
<sequence>MQEESGASQPWLGKWGQQARASVGNSIQDGDQVASPLPTHSPQLDGHLAINGCLCLFVFHLKYVDMGLVERYKETIISGLQLAYTVIFGSYASFLFVRCLSRNKVCNNEQASVKLNRGSYFVEDLTVQQSLRCNILGFTYFAL</sequence>